<dbReference type="KEGG" id="camu:CA2015_3772"/>
<dbReference type="AlphaFoldDB" id="A0A0H4PFZ1"/>
<dbReference type="RefSeq" id="WP_048643278.1">
    <property type="nucleotide sequence ID" value="NZ_CP012040.1"/>
</dbReference>
<accession>A0A0H4PFZ1</accession>
<proteinExistence type="predicted"/>
<evidence type="ECO:0000256" key="1">
    <source>
        <dbReference type="SAM" id="SignalP"/>
    </source>
</evidence>
<organism evidence="2 3">
    <name type="scientific">Cyclobacterium amurskyense</name>
    <dbReference type="NCBI Taxonomy" id="320787"/>
    <lineage>
        <taxon>Bacteria</taxon>
        <taxon>Pseudomonadati</taxon>
        <taxon>Bacteroidota</taxon>
        <taxon>Cytophagia</taxon>
        <taxon>Cytophagales</taxon>
        <taxon>Cyclobacteriaceae</taxon>
        <taxon>Cyclobacterium</taxon>
    </lineage>
</organism>
<feature type="chain" id="PRO_5005208086" evidence="1">
    <location>
        <begin position="22"/>
        <end position="328"/>
    </location>
</feature>
<name>A0A0H4PFZ1_9BACT</name>
<reference evidence="2 3" key="1">
    <citation type="submission" date="2015-07" db="EMBL/GenBank/DDBJ databases">
        <authorList>
            <person name="Kim K.M."/>
        </authorList>
    </citation>
    <scope>NUCLEOTIDE SEQUENCE [LARGE SCALE GENOMIC DNA]</scope>
    <source>
        <strain evidence="2 3">KCTC 12363</strain>
    </source>
</reference>
<dbReference type="OrthoDB" id="9758923at2"/>
<keyword evidence="3" id="KW-1185">Reference proteome</keyword>
<dbReference type="SUPFAM" id="SSF75005">
    <property type="entry name" value="Arabinanase/levansucrase/invertase"/>
    <property type="match status" value="2"/>
</dbReference>
<dbReference type="STRING" id="320787.CA2015_3772"/>
<dbReference type="EMBL" id="CP012040">
    <property type="protein sequence ID" value="AKP53144.1"/>
    <property type="molecule type" value="Genomic_DNA"/>
</dbReference>
<feature type="signal peptide" evidence="1">
    <location>
        <begin position="1"/>
        <end position="21"/>
    </location>
</feature>
<gene>
    <name evidence="2" type="ORF">CA2015_3772</name>
</gene>
<dbReference type="Proteomes" id="UP000036520">
    <property type="component" value="Chromosome"/>
</dbReference>
<protein>
    <submittedName>
        <fullName evidence="2">Uncharacterized protein</fullName>
    </submittedName>
</protein>
<sequence>MKELYTTSLFFLLLFSTNGYAQTSLLENLNTPIIFQGNDSVAYRDPAILFHENMFYLFYTIVQSEDGLIYSYTATSKSRDLKNWSPGKIITPKGQHLNYCSPGNVIRFKDEWIISLQTYPRPGLRDKDPVMYGTADARGFIMRSKDLENWSEPELLKVKGPNVKEADMGRMIDLYLVEDKDEKGKWWSFYKQKGVSMSYSYDFKNWTYCCHTKSGENVTVLTENEKYLLFHSPHNGIAIKRSSNLKDWEDWGDLIVLGQKDWEWAKGRISAGTVINLTNNPKVGKYVMFFHGSGPKTEEEGDFDRNASLGISWSNDLINWDWPGKASN</sequence>
<evidence type="ECO:0000313" key="3">
    <source>
        <dbReference type="Proteomes" id="UP000036520"/>
    </source>
</evidence>
<evidence type="ECO:0000313" key="2">
    <source>
        <dbReference type="EMBL" id="AKP53144.1"/>
    </source>
</evidence>
<dbReference type="InterPro" id="IPR023296">
    <property type="entry name" value="Glyco_hydro_beta-prop_sf"/>
</dbReference>
<dbReference type="Gene3D" id="2.115.10.20">
    <property type="entry name" value="Glycosyl hydrolase domain, family 43"/>
    <property type="match status" value="2"/>
</dbReference>
<keyword evidence="1" id="KW-0732">Signal</keyword>